<proteinExistence type="predicted"/>
<dbReference type="EMBL" id="MK500327">
    <property type="protein sequence ID" value="QBK85625.1"/>
    <property type="molecule type" value="Genomic_DNA"/>
</dbReference>
<evidence type="ECO:0000313" key="1">
    <source>
        <dbReference type="EMBL" id="QBK85625.1"/>
    </source>
</evidence>
<reference evidence="1" key="1">
    <citation type="journal article" date="2019" name="MBio">
        <title>Virus Genomes from Deep Sea Sediments Expand the Ocean Megavirome and Support Independent Origins of Viral Gigantism.</title>
        <authorList>
            <person name="Backstrom D."/>
            <person name="Yutin N."/>
            <person name="Jorgensen S.L."/>
            <person name="Dharamshi J."/>
            <person name="Homa F."/>
            <person name="Zaremba-Niedwiedzka K."/>
            <person name="Spang A."/>
            <person name="Wolf Y.I."/>
            <person name="Koonin E.V."/>
            <person name="Ettema T.J."/>
        </authorList>
    </citation>
    <scope>NUCLEOTIDE SEQUENCE</scope>
</reference>
<protein>
    <submittedName>
        <fullName evidence="1">Uncharacterized protein</fullName>
    </submittedName>
</protein>
<organism evidence="1">
    <name type="scientific">Marseillevirus LCMAC101</name>
    <dbReference type="NCBI Taxonomy" id="2506602"/>
    <lineage>
        <taxon>Viruses</taxon>
        <taxon>Varidnaviria</taxon>
        <taxon>Bamfordvirae</taxon>
        <taxon>Nucleocytoviricota</taxon>
        <taxon>Megaviricetes</taxon>
        <taxon>Pimascovirales</taxon>
        <taxon>Pimascovirales incertae sedis</taxon>
        <taxon>Marseilleviridae</taxon>
    </lineage>
</organism>
<name>A0A481YSA8_9VIRU</name>
<accession>A0A481YSA8</accession>
<sequence>MASDEKIEDEEPRPIIDKINDFAYEIDCYETSAG</sequence>
<gene>
    <name evidence="1" type="ORF">LCMAC101_02200</name>
</gene>